<evidence type="ECO:0000313" key="13">
    <source>
        <dbReference type="Proteomes" id="UP000467637"/>
    </source>
</evidence>
<dbReference type="Pfam" id="PF00589">
    <property type="entry name" value="Phage_integrase"/>
    <property type="match status" value="1"/>
</dbReference>
<dbReference type="InterPro" id="IPR050090">
    <property type="entry name" value="Tyrosine_recombinase_XerCD"/>
</dbReference>
<dbReference type="Gene3D" id="1.10.150.130">
    <property type="match status" value="1"/>
</dbReference>
<proteinExistence type="predicted"/>
<keyword evidence="2" id="KW-0963">Cytoplasm</keyword>
<dbReference type="InterPro" id="IPR002104">
    <property type="entry name" value="Integrase_catalytic"/>
</dbReference>
<dbReference type="EMBL" id="WSEM01000039">
    <property type="protein sequence ID" value="MVQ40020.1"/>
    <property type="molecule type" value="Genomic_DNA"/>
</dbReference>
<feature type="domain" description="Tyr recombinase" evidence="10">
    <location>
        <begin position="111"/>
        <end position="296"/>
    </location>
</feature>
<dbReference type="PANTHER" id="PTHR30349:SF77">
    <property type="entry name" value="TYROSINE RECOMBINASE XERC"/>
    <property type="match status" value="1"/>
</dbReference>
<dbReference type="RefSeq" id="WP_157326312.1">
    <property type="nucleotide sequence ID" value="NZ_WSEM01000039.1"/>
</dbReference>
<sequence>MRLGQGFEYDDDYLELFDTWMKDQGFTKRTQQAYLGDVRLFLSSMEKSLSSIEAIDIMRFLTKMRQGGAGDAARNRYLSSIRTFFTALIDLQLASSNPSLHIKKSKVEKNQIPTFLSEQLLSVFLQSIEGKYQIRNVAMFLLMSYAGLRVSELHRLNTADFNLTTKSLLVYGKGRKWRLIPLPDDLVKVLNKALAERLDSRSKGEQPFFVSQFGRRISIRMIQTIAEKHFEELKKHYAELQGKSISSHKLRHTFATMQVLAGTDIRTLQELLGHASIQTTQIYTHVADKQKQEAMNRVTAFIPAGMGI</sequence>
<keyword evidence="13" id="KW-1185">Reference proteome</keyword>
<evidence type="ECO:0000256" key="7">
    <source>
        <dbReference type="ARBA" id="ARBA00023172"/>
    </source>
</evidence>
<dbReference type="InterPro" id="IPR011010">
    <property type="entry name" value="DNA_brk_join_enz"/>
</dbReference>
<dbReference type="PROSITE" id="PS51900">
    <property type="entry name" value="CB"/>
    <property type="match status" value="1"/>
</dbReference>
<keyword evidence="7" id="KW-0233">DNA recombination</keyword>
<feature type="domain" description="Core-binding (CB)" evidence="11">
    <location>
        <begin position="8"/>
        <end position="89"/>
    </location>
</feature>
<keyword evidence="5" id="KW-0229">DNA integration</keyword>
<dbReference type="Pfam" id="PF02899">
    <property type="entry name" value="Phage_int_SAM_1"/>
    <property type="match status" value="1"/>
</dbReference>
<name>A0ABW9UQ27_9BACL</name>
<accession>A0ABW9UQ27</accession>
<dbReference type="Gene3D" id="1.10.443.10">
    <property type="entry name" value="Intergrase catalytic core"/>
    <property type="match status" value="1"/>
</dbReference>
<evidence type="ECO:0000256" key="4">
    <source>
        <dbReference type="ARBA" id="ARBA00022829"/>
    </source>
</evidence>
<dbReference type="PANTHER" id="PTHR30349">
    <property type="entry name" value="PHAGE INTEGRASE-RELATED"/>
    <property type="match status" value="1"/>
</dbReference>
<organism evidence="12 13">
    <name type="scientific">Paenibacillus anseongense</name>
    <dbReference type="NCBI Taxonomy" id="2682845"/>
    <lineage>
        <taxon>Bacteria</taxon>
        <taxon>Bacillati</taxon>
        <taxon>Bacillota</taxon>
        <taxon>Bacilli</taxon>
        <taxon>Bacillales</taxon>
        <taxon>Paenibacillaceae</taxon>
        <taxon>Paenibacillus</taxon>
    </lineage>
</organism>
<dbReference type="InterPro" id="IPR013762">
    <property type="entry name" value="Integrase-like_cat_sf"/>
</dbReference>
<evidence type="ECO:0000256" key="1">
    <source>
        <dbReference type="ARBA" id="ARBA00004496"/>
    </source>
</evidence>
<evidence type="ECO:0000259" key="10">
    <source>
        <dbReference type="PROSITE" id="PS51898"/>
    </source>
</evidence>
<comment type="caution">
    <text evidence="12">The sequence shown here is derived from an EMBL/GenBank/DDBJ whole genome shotgun (WGS) entry which is preliminary data.</text>
</comment>
<evidence type="ECO:0000256" key="8">
    <source>
        <dbReference type="ARBA" id="ARBA00023306"/>
    </source>
</evidence>
<dbReference type="InterPro" id="IPR010998">
    <property type="entry name" value="Integrase_recombinase_N"/>
</dbReference>
<reference evidence="12 13" key="1">
    <citation type="submission" date="2019-12" db="EMBL/GenBank/DDBJ databases">
        <authorList>
            <person name="Huq M.A."/>
        </authorList>
    </citation>
    <scope>NUCLEOTIDE SEQUENCE [LARGE SCALE GENOMIC DNA]</scope>
    <source>
        <strain evidence="12 13">MAH-34</strain>
    </source>
</reference>
<evidence type="ECO:0000256" key="2">
    <source>
        <dbReference type="ARBA" id="ARBA00022490"/>
    </source>
</evidence>
<keyword evidence="8" id="KW-0131">Cell cycle</keyword>
<dbReference type="PROSITE" id="PS51898">
    <property type="entry name" value="TYR_RECOMBINASE"/>
    <property type="match status" value="1"/>
</dbReference>
<keyword evidence="6 9" id="KW-0238">DNA-binding</keyword>
<dbReference type="Proteomes" id="UP000467637">
    <property type="component" value="Unassembled WGS sequence"/>
</dbReference>
<evidence type="ECO:0000313" key="12">
    <source>
        <dbReference type="EMBL" id="MVQ40020.1"/>
    </source>
</evidence>
<keyword evidence="4" id="KW-0159">Chromosome partition</keyword>
<dbReference type="SUPFAM" id="SSF56349">
    <property type="entry name" value="DNA breaking-rejoining enzymes"/>
    <property type="match status" value="1"/>
</dbReference>
<protein>
    <submittedName>
        <fullName evidence="12">Tyrosine-type recombinase/integrase</fullName>
    </submittedName>
</protein>
<evidence type="ECO:0000259" key="11">
    <source>
        <dbReference type="PROSITE" id="PS51900"/>
    </source>
</evidence>
<keyword evidence="3" id="KW-0132">Cell division</keyword>
<dbReference type="InterPro" id="IPR004107">
    <property type="entry name" value="Integrase_SAM-like_N"/>
</dbReference>
<evidence type="ECO:0000256" key="6">
    <source>
        <dbReference type="ARBA" id="ARBA00023125"/>
    </source>
</evidence>
<comment type="subcellular location">
    <subcellularLocation>
        <location evidence="1">Cytoplasm</location>
    </subcellularLocation>
</comment>
<evidence type="ECO:0000256" key="5">
    <source>
        <dbReference type="ARBA" id="ARBA00022908"/>
    </source>
</evidence>
<dbReference type="InterPro" id="IPR044068">
    <property type="entry name" value="CB"/>
</dbReference>
<evidence type="ECO:0000256" key="9">
    <source>
        <dbReference type="PROSITE-ProRule" id="PRU01248"/>
    </source>
</evidence>
<gene>
    <name evidence="12" type="ORF">GON05_36130</name>
</gene>
<evidence type="ECO:0000256" key="3">
    <source>
        <dbReference type="ARBA" id="ARBA00022618"/>
    </source>
</evidence>